<dbReference type="EMBL" id="JAACJK010000169">
    <property type="protein sequence ID" value="KAF5320561.1"/>
    <property type="molecule type" value="Genomic_DNA"/>
</dbReference>
<feature type="region of interest" description="Disordered" evidence="1">
    <location>
        <begin position="1"/>
        <end position="50"/>
    </location>
</feature>
<proteinExistence type="predicted"/>
<reference evidence="2 3" key="1">
    <citation type="journal article" date="2020" name="ISME J.">
        <title>Uncovering the hidden diversity of litter-decomposition mechanisms in mushroom-forming fungi.</title>
        <authorList>
            <person name="Floudas D."/>
            <person name="Bentzer J."/>
            <person name="Ahren D."/>
            <person name="Johansson T."/>
            <person name="Persson P."/>
            <person name="Tunlid A."/>
        </authorList>
    </citation>
    <scope>NUCLEOTIDE SEQUENCE [LARGE SCALE GENOMIC DNA]</scope>
    <source>
        <strain evidence="2 3">CBS 175.51</strain>
    </source>
</reference>
<dbReference type="AlphaFoldDB" id="A0A8H5F1W7"/>
<evidence type="ECO:0000313" key="3">
    <source>
        <dbReference type="Proteomes" id="UP000541558"/>
    </source>
</evidence>
<organism evidence="2 3">
    <name type="scientific">Ephemerocybe angulata</name>
    <dbReference type="NCBI Taxonomy" id="980116"/>
    <lineage>
        <taxon>Eukaryota</taxon>
        <taxon>Fungi</taxon>
        <taxon>Dikarya</taxon>
        <taxon>Basidiomycota</taxon>
        <taxon>Agaricomycotina</taxon>
        <taxon>Agaricomycetes</taxon>
        <taxon>Agaricomycetidae</taxon>
        <taxon>Agaricales</taxon>
        <taxon>Agaricineae</taxon>
        <taxon>Psathyrellaceae</taxon>
        <taxon>Ephemerocybe</taxon>
    </lineage>
</organism>
<keyword evidence="3" id="KW-1185">Reference proteome</keyword>
<comment type="caution">
    <text evidence="2">The sequence shown here is derived from an EMBL/GenBank/DDBJ whole genome shotgun (WGS) entry which is preliminary data.</text>
</comment>
<dbReference type="Proteomes" id="UP000541558">
    <property type="component" value="Unassembled WGS sequence"/>
</dbReference>
<name>A0A8H5F1W7_9AGAR</name>
<protein>
    <submittedName>
        <fullName evidence="2">Uncharacterized protein</fullName>
    </submittedName>
</protein>
<gene>
    <name evidence="2" type="ORF">D9611_010671</name>
</gene>
<feature type="region of interest" description="Disordered" evidence="1">
    <location>
        <begin position="98"/>
        <end position="120"/>
    </location>
</feature>
<accession>A0A8H5F1W7</accession>
<evidence type="ECO:0000313" key="2">
    <source>
        <dbReference type="EMBL" id="KAF5320561.1"/>
    </source>
</evidence>
<sequence length="120" mass="12831">MHAPRVGDGAATPGRRSFGGSVYQVWDRPPSRAHACGGRPTRPMGDKFDAQRRGFSSALVARYAAHVPGAQIGDAAPPSQGLFLAHALDSPRCCRMSLSRTSNAPSHVPVSQSQEDYFLK</sequence>
<evidence type="ECO:0000256" key="1">
    <source>
        <dbReference type="SAM" id="MobiDB-lite"/>
    </source>
</evidence>